<dbReference type="Gene3D" id="1.20.120.450">
    <property type="entry name" value="dinb family like domain"/>
    <property type="match status" value="1"/>
</dbReference>
<dbReference type="AlphaFoldDB" id="X1FZX4"/>
<sequence length="164" mass="19486">MNYTILMGKISETIKLEMESVYKMLKDAVSKIEGDFWKEKKNKWMYGYILFHAIEAIEYYMSDSKDDWTPLCDVSANSEEIETNTIRTRDKQFFENYLSEVETKTFDILTKLSDEDILENDGFSERGFISRLHKFSYVIRHTMVHVGELSKTTRDNNMKGIRWE</sequence>
<organism evidence="1">
    <name type="scientific">marine sediment metagenome</name>
    <dbReference type="NCBI Taxonomy" id="412755"/>
    <lineage>
        <taxon>unclassified sequences</taxon>
        <taxon>metagenomes</taxon>
        <taxon>ecological metagenomes</taxon>
    </lineage>
</organism>
<evidence type="ECO:0008006" key="2">
    <source>
        <dbReference type="Google" id="ProtNLM"/>
    </source>
</evidence>
<dbReference type="SUPFAM" id="SSF109854">
    <property type="entry name" value="DinB/YfiT-like putative metalloenzymes"/>
    <property type="match status" value="1"/>
</dbReference>
<comment type="caution">
    <text evidence="1">The sequence shown here is derived from an EMBL/GenBank/DDBJ whole genome shotgun (WGS) entry which is preliminary data.</text>
</comment>
<reference evidence="1" key="1">
    <citation type="journal article" date="2014" name="Front. Microbiol.">
        <title>High frequency of phylogenetically diverse reductive dehalogenase-homologous genes in deep subseafloor sedimentary metagenomes.</title>
        <authorList>
            <person name="Kawai M."/>
            <person name="Futagami T."/>
            <person name="Toyoda A."/>
            <person name="Takaki Y."/>
            <person name="Nishi S."/>
            <person name="Hori S."/>
            <person name="Arai W."/>
            <person name="Tsubouchi T."/>
            <person name="Morono Y."/>
            <person name="Uchiyama I."/>
            <person name="Ito T."/>
            <person name="Fujiyama A."/>
            <person name="Inagaki F."/>
            <person name="Takami H."/>
        </authorList>
    </citation>
    <scope>NUCLEOTIDE SEQUENCE</scope>
    <source>
        <strain evidence="1">Expedition CK06-06</strain>
    </source>
</reference>
<dbReference type="InterPro" id="IPR034660">
    <property type="entry name" value="DinB/YfiT-like"/>
</dbReference>
<name>X1FZX4_9ZZZZ</name>
<proteinExistence type="predicted"/>
<gene>
    <name evidence="1" type="ORF">S03H2_35844</name>
</gene>
<accession>X1FZX4</accession>
<protein>
    <recommendedName>
        <fullName evidence="2">DinB-like domain-containing protein</fullName>
    </recommendedName>
</protein>
<evidence type="ECO:0000313" key="1">
    <source>
        <dbReference type="EMBL" id="GAH51206.1"/>
    </source>
</evidence>
<dbReference type="EMBL" id="BARU01021951">
    <property type="protein sequence ID" value="GAH51206.1"/>
    <property type="molecule type" value="Genomic_DNA"/>
</dbReference>